<name>A0A4U5UD30_COLLU</name>
<evidence type="ECO:0000313" key="1">
    <source>
        <dbReference type="EMBL" id="TKS71928.1"/>
    </source>
</evidence>
<reference evidence="1 2" key="1">
    <citation type="submission" date="2019-01" db="EMBL/GenBank/DDBJ databases">
        <title>Genome Assembly of Collichthys lucidus.</title>
        <authorList>
            <person name="Cai M."/>
            <person name="Xiao S."/>
        </authorList>
    </citation>
    <scope>NUCLEOTIDE SEQUENCE [LARGE SCALE GENOMIC DNA]</scope>
    <source>
        <strain evidence="1">JT15FE1705JMU</strain>
        <tissue evidence="1">Muscle</tissue>
    </source>
</reference>
<dbReference type="AlphaFoldDB" id="A0A4U5UD30"/>
<keyword evidence="2" id="KW-1185">Reference proteome</keyword>
<sequence>MATPRTGCEGWMKPGSSMMSTRGYFTFPCSVQSHVTNTASPTPPMHRCVSHRDAVQQLSCFIPAQLLHPRTAASSPHSCFIPAQLLHPRTAASSPHSCFIPAQLLHPCTAVTLTEDQLSLLD</sequence>
<protein>
    <submittedName>
        <fullName evidence="1">Uncharacterized protein</fullName>
    </submittedName>
</protein>
<gene>
    <name evidence="1" type="ORF">D9C73_004620</name>
</gene>
<proteinExistence type="predicted"/>
<accession>A0A4U5UD30</accession>
<organism evidence="1 2">
    <name type="scientific">Collichthys lucidus</name>
    <name type="common">Big head croaker</name>
    <name type="synonym">Sciaena lucida</name>
    <dbReference type="NCBI Taxonomy" id="240159"/>
    <lineage>
        <taxon>Eukaryota</taxon>
        <taxon>Metazoa</taxon>
        <taxon>Chordata</taxon>
        <taxon>Craniata</taxon>
        <taxon>Vertebrata</taxon>
        <taxon>Euteleostomi</taxon>
        <taxon>Actinopterygii</taxon>
        <taxon>Neopterygii</taxon>
        <taxon>Teleostei</taxon>
        <taxon>Neoteleostei</taxon>
        <taxon>Acanthomorphata</taxon>
        <taxon>Eupercaria</taxon>
        <taxon>Sciaenidae</taxon>
        <taxon>Collichthys</taxon>
    </lineage>
</organism>
<evidence type="ECO:0000313" key="2">
    <source>
        <dbReference type="Proteomes" id="UP000298787"/>
    </source>
</evidence>
<dbReference type="Proteomes" id="UP000298787">
    <property type="component" value="Chromosome 5"/>
</dbReference>
<dbReference type="EMBL" id="CM014082">
    <property type="protein sequence ID" value="TKS71928.1"/>
    <property type="molecule type" value="Genomic_DNA"/>
</dbReference>